<dbReference type="Pfam" id="PF02875">
    <property type="entry name" value="Mur_ligase_C"/>
    <property type="match status" value="1"/>
</dbReference>
<dbReference type="InterPro" id="IPR035911">
    <property type="entry name" value="MurE/MurF_N"/>
</dbReference>
<dbReference type="PANTHER" id="PTHR43024:SF1">
    <property type="entry name" value="UDP-N-ACETYLMURAMOYL-TRIPEPTIDE--D-ALANYL-D-ALANINE LIGASE"/>
    <property type="match status" value="1"/>
</dbReference>
<dbReference type="SUPFAM" id="SSF53623">
    <property type="entry name" value="MurD-like peptide ligases, catalytic domain"/>
    <property type="match status" value="1"/>
</dbReference>
<name>A0ABT1CFN5_9PROT</name>
<evidence type="ECO:0000259" key="14">
    <source>
        <dbReference type="Pfam" id="PF08245"/>
    </source>
</evidence>
<comment type="catalytic activity">
    <reaction evidence="10 11">
        <text>D-alanyl-D-alanine + UDP-N-acetyl-alpha-D-muramoyl-L-alanyl-gamma-D-glutamyl-meso-2,6-diaminopimelate + ATP = UDP-N-acetyl-alpha-D-muramoyl-L-alanyl-gamma-D-glutamyl-meso-2,6-diaminopimeloyl-D-alanyl-D-alanine + ADP + phosphate + H(+)</text>
        <dbReference type="Rhea" id="RHEA:28374"/>
        <dbReference type="ChEBI" id="CHEBI:15378"/>
        <dbReference type="ChEBI" id="CHEBI:30616"/>
        <dbReference type="ChEBI" id="CHEBI:43474"/>
        <dbReference type="ChEBI" id="CHEBI:57822"/>
        <dbReference type="ChEBI" id="CHEBI:61386"/>
        <dbReference type="ChEBI" id="CHEBI:83905"/>
        <dbReference type="ChEBI" id="CHEBI:456216"/>
        <dbReference type="EC" id="6.3.2.10"/>
    </reaction>
</comment>
<keyword evidence="3 10" id="KW-0132">Cell division</keyword>
<evidence type="ECO:0000256" key="4">
    <source>
        <dbReference type="ARBA" id="ARBA00022741"/>
    </source>
</evidence>
<evidence type="ECO:0000256" key="10">
    <source>
        <dbReference type="HAMAP-Rule" id="MF_02019"/>
    </source>
</evidence>
<evidence type="ECO:0000256" key="9">
    <source>
        <dbReference type="ARBA" id="ARBA00023316"/>
    </source>
</evidence>
<evidence type="ECO:0000256" key="8">
    <source>
        <dbReference type="ARBA" id="ARBA00023306"/>
    </source>
</evidence>
<keyword evidence="4 10" id="KW-0547">Nucleotide-binding</keyword>
<dbReference type="Gene3D" id="3.90.190.20">
    <property type="entry name" value="Mur ligase, C-terminal domain"/>
    <property type="match status" value="1"/>
</dbReference>
<dbReference type="HAMAP" id="MF_02019">
    <property type="entry name" value="MurF"/>
    <property type="match status" value="1"/>
</dbReference>
<evidence type="ECO:0000256" key="11">
    <source>
        <dbReference type="RuleBase" id="RU004136"/>
    </source>
</evidence>
<dbReference type="InterPro" id="IPR005863">
    <property type="entry name" value="UDP-N-AcMur_synth"/>
</dbReference>
<comment type="subcellular location">
    <subcellularLocation>
        <location evidence="10 11">Cytoplasm</location>
    </subcellularLocation>
</comment>
<keyword evidence="2 10" id="KW-0436">Ligase</keyword>
<keyword evidence="6 10" id="KW-0133">Cell shape</keyword>
<dbReference type="Pfam" id="PF01225">
    <property type="entry name" value="Mur_ligase"/>
    <property type="match status" value="1"/>
</dbReference>
<keyword evidence="1 10" id="KW-0963">Cytoplasm</keyword>
<dbReference type="Pfam" id="PF08245">
    <property type="entry name" value="Mur_ligase_M"/>
    <property type="match status" value="1"/>
</dbReference>
<keyword evidence="7 10" id="KW-0573">Peptidoglycan synthesis</keyword>
<evidence type="ECO:0000313" key="15">
    <source>
        <dbReference type="EMBL" id="MCO6159670.1"/>
    </source>
</evidence>
<evidence type="ECO:0000259" key="12">
    <source>
        <dbReference type="Pfam" id="PF01225"/>
    </source>
</evidence>
<protein>
    <recommendedName>
        <fullName evidence="10 11">UDP-N-acetylmuramoyl-tripeptide--D-alanyl-D-alanine ligase</fullName>
        <ecNumber evidence="10 11">6.3.2.10</ecNumber>
    </recommendedName>
    <alternativeName>
        <fullName evidence="10">D-alanyl-D-alanine-adding enzyme</fullName>
    </alternativeName>
</protein>
<dbReference type="GO" id="GO:0016874">
    <property type="term" value="F:ligase activity"/>
    <property type="evidence" value="ECO:0007669"/>
    <property type="project" value="UniProtKB-KW"/>
</dbReference>
<dbReference type="NCBIfam" id="TIGR01143">
    <property type="entry name" value="murF"/>
    <property type="match status" value="1"/>
</dbReference>
<dbReference type="SUPFAM" id="SSF63418">
    <property type="entry name" value="MurE/MurF N-terminal domain"/>
    <property type="match status" value="1"/>
</dbReference>
<dbReference type="EMBL" id="JAMXQU010000003">
    <property type="protein sequence ID" value="MCO6159670.1"/>
    <property type="molecule type" value="Genomic_DNA"/>
</dbReference>
<feature type="binding site" evidence="10">
    <location>
        <begin position="124"/>
        <end position="130"/>
    </location>
    <ligand>
        <name>ATP</name>
        <dbReference type="ChEBI" id="CHEBI:30616"/>
    </ligand>
</feature>
<feature type="domain" description="Mur ligase C-terminal" evidence="13">
    <location>
        <begin position="346"/>
        <end position="450"/>
    </location>
</feature>
<accession>A0ABT1CFN5</accession>
<evidence type="ECO:0000313" key="16">
    <source>
        <dbReference type="Proteomes" id="UP001523401"/>
    </source>
</evidence>
<dbReference type="InterPro" id="IPR013221">
    <property type="entry name" value="Mur_ligase_cen"/>
</dbReference>
<comment type="pathway">
    <text evidence="10 11">Cell wall biogenesis; peptidoglycan biosynthesis.</text>
</comment>
<sequence length="469" mass="48802">MTGRDNQTPLWTSEALRAATGGTLEADVAVTGISIDTRSLEKGDLFIALVGETSDGHAHIATAFDKGAACVMVHDTPGDSGPAPHPPHRHDPRLLHVRDTMEGLRALGLGARARFTGKMLAVTGSVGKTTTKNMLQCALSALGPTHAAVASYNNHWGVPLTLARMPCGAAFCVAEIGMNHRGEIAPLAAMVRPDVALITTIGSSHLGYMGSVEAIAEEKSDLIAALPSSGIAIVPDNTGMDRILDAAAARSGCKLMRVGQSDHATFRLGTIETGPDGSSFTIDDIAVRLSAPGGHLVHNAALALAALRAMGLPLDKPVEALAQWRPGAGRGQIQPILNGQAALLDESYNASVLSIRAALATLSLVPGTRHIAVLGDIRELGEFAESEHLSLVPDVTAHADLVFCCCAHMRHVFDALAEEKRGVWQPDAASLAPFVQSILKAGDVVLVKGSLGSRMRDIVAPLLAGGVQA</sequence>
<dbReference type="InterPro" id="IPR036615">
    <property type="entry name" value="Mur_ligase_C_dom_sf"/>
</dbReference>
<reference evidence="15 16" key="1">
    <citation type="submission" date="2022-06" db="EMBL/GenBank/DDBJ databases">
        <title>Whole-genome of Asaia lannensis strain LMG 27011T.</title>
        <authorList>
            <person name="Sombolestani A."/>
        </authorList>
    </citation>
    <scope>NUCLEOTIDE SEQUENCE [LARGE SCALE GENOMIC DNA]</scope>
    <source>
        <strain evidence="15 16">NBRC 102526</strain>
    </source>
</reference>
<keyword evidence="5 10" id="KW-0067">ATP-binding</keyword>
<gene>
    <name evidence="10 15" type="primary">murF</name>
    <name evidence="15" type="ORF">NF685_06460</name>
</gene>
<proteinExistence type="inferred from homology"/>
<dbReference type="InterPro" id="IPR051046">
    <property type="entry name" value="MurCDEF_CellWall_CoF430Synth"/>
</dbReference>
<comment type="similarity">
    <text evidence="10">Belongs to the MurCDEF family. MurF subfamily.</text>
</comment>
<evidence type="ECO:0000256" key="6">
    <source>
        <dbReference type="ARBA" id="ARBA00022960"/>
    </source>
</evidence>
<keyword evidence="16" id="KW-1185">Reference proteome</keyword>
<dbReference type="Gene3D" id="3.40.1390.10">
    <property type="entry name" value="MurE/MurF, N-terminal domain"/>
    <property type="match status" value="1"/>
</dbReference>
<comment type="function">
    <text evidence="10 11">Involved in cell wall formation. Catalyzes the final step in the synthesis of UDP-N-acetylmuramoyl-pentapeptide, the precursor of murein.</text>
</comment>
<dbReference type="InterPro" id="IPR000713">
    <property type="entry name" value="Mur_ligase_N"/>
</dbReference>
<dbReference type="SUPFAM" id="SSF53244">
    <property type="entry name" value="MurD-like peptide ligases, peptide-binding domain"/>
    <property type="match status" value="1"/>
</dbReference>
<comment type="caution">
    <text evidence="15">The sequence shown here is derived from an EMBL/GenBank/DDBJ whole genome shotgun (WGS) entry which is preliminary data.</text>
</comment>
<evidence type="ECO:0000259" key="13">
    <source>
        <dbReference type="Pfam" id="PF02875"/>
    </source>
</evidence>
<evidence type="ECO:0000256" key="1">
    <source>
        <dbReference type="ARBA" id="ARBA00022490"/>
    </source>
</evidence>
<feature type="domain" description="Mur ligase N-terminal catalytic" evidence="12">
    <location>
        <begin position="30"/>
        <end position="76"/>
    </location>
</feature>
<keyword evidence="8 10" id="KW-0131">Cell cycle</keyword>
<dbReference type="Proteomes" id="UP001523401">
    <property type="component" value="Unassembled WGS sequence"/>
</dbReference>
<dbReference type="Gene3D" id="3.40.1190.10">
    <property type="entry name" value="Mur-like, catalytic domain"/>
    <property type="match status" value="1"/>
</dbReference>
<feature type="domain" description="Mur ligase central" evidence="14">
    <location>
        <begin position="122"/>
        <end position="306"/>
    </location>
</feature>
<organism evidence="15 16">
    <name type="scientific">Asaia lannensis NBRC 102526</name>
    <dbReference type="NCBI Taxonomy" id="1307926"/>
    <lineage>
        <taxon>Bacteria</taxon>
        <taxon>Pseudomonadati</taxon>
        <taxon>Pseudomonadota</taxon>
        <taxon>Alphaproteobacteria</taxon>
        <taxon>Acetobacterales</taxon>
        <taxon>Acetobacteraceae</taxon>
        <taxon>Asaia</taxon>
    </lineage>
</organism>
<dbReference type="InterPro" id="IPR004101">
    <property type="entry name" value="Mur_ligase_C"/>
</dbReference>
<dbReference type="PANTHER" id="PTHR43024">
    <property type="entry name" value="UDP-N-ACETYLMURAMOYL-TRIPEPTIDE--D-ALANYL-D-ALANINE LIGASE"/>
    <property type="match status" value="1"/>
</dbReference>
<evidence type="ECO:0000256" key="7">
    <source>
        <dbReference type="ARBA" id="ARBA00022984"/>
    </source>
</evidence>
<keyword evidence="9 10" id="KW-0961">Cell wall biogenesis/degradation</keyword>
<evidence type="ECO:0000256" key="3">
    <source>
        <dbReference type="ARBA" id="ARBA00022618"/>
    </source>
</evidence>
<evidence type="ECO:0000256" key="2">
    <source>
        <dbReference type="ARBA" id="ARBA00022598"/>
    </source>
</evidence>
<evidence type="ECO:0000256" key="5">
    <source>
        <dbReference type="ARBA" id="ARBA00022840"/>
    </source>
</evidence>
<dbReference type="RefSeq" id="WP_252849022.1">
    <property type="nucleotide sequence ID" value="NZ_BAPW01000025.1"/>
</dbReference>
<dbReference type="EC" id="6.3.2.10" evidence="10 11"/>
<dbReference type="InterPro" id="IPR036565">
    <property type="entry name" value="Mur-like_cat_sf"/>
</dbReference>